<reference evidence="3" key="1">
    <citation type="journal article" date="2014" name="Proc. Natl. Acad. Sci. U.S.A.">
        <title>Extensive sampling of basidiomycete genomes demonstrates inadequacy of the white-rot/brown-rot paradigm for wood decay fungi.</title>
        <authorList>
            <person name="Riley R."/>
            <person name="Salamov A.A."/>
            <person name="Brown D.W."/>
            <person name="Nagy L.G."/>
            <person name="Floudas D."/>
            <person name="Held B.W."/>
            <person name="Levasseur A."/>
            <person name="Lombard V."/>
            <person name="Morin E."/>
            <person name="Otillar R."/>
            <person name="Lindquist E.A."/>
            <person name="Sun H."/>
            <person name="LaButti K.M."/>
            <person name="Schmutz J."/>
            <person name="Jabbour D."/>
            <person name="Luo H."/>
            <person name="Baker S.E."/>
            <person name="Pisabarro A.G."/>
            <person name="Walton J.D."/>
            <person name="Blanchette R.A."/>
            <person name="Henrissat B."/>
            <person name="Martin F."/>
            <person name="Cullen D."/>
            <person name="Hibbett D.S."/>
            <person name="Grigoriev I.V."/>
        </authorList>
    </citation>
    <scope>NUCLEOTIDE SEQUENCE [LARGE SCALE GENOMIC DNA]</scope>
    <source>
        <strain evidence="3">CBS 339.88</strain>
    </source>
</reference>
<dbReference type="OrthoDB" id="3255221at2759"/>
<dbReference type="STRING" id="685588.A0A067SBN9"/>
<evidence type="ECO:0000313" key="1">
    <source>
        <dbReference type="EMBL" id="KDR68286.1"/>
    </source>
</evidence>
<dbReference type="EMBL" id="KL142409">
    <property type="protein sequence ID" value="KDR68288.1"/>
    <property type="molecule type" value="Genomic_DNA"/>
</dbReference>
<gene>
    <name evidence="1" type="ORF">GALMADRAFT_1354766</name>
    <name evidence="2" type="ORF">GALMADRAFT_1354768</name>
</gene>
<proteinExistence type="predicted"/>
<evidence type="ECO:0000313" key="3">
    <source>
        <dbReference type="Proteomes" id="UP000027222"/>
    </source>
</evidence>
<sequence length="206" mass="23243">MPFLTDATWPIGLIRIFEVCRRDLPPGDNRYYGPYHKLLAYCFTPDSFEYFVAPYNPLSASSSNTIDSSEFLVVYETRRRPILIVDIKDDSWADRADLRLKADTRMRQAYDSILADCPVHRLWGLSLLGTSLRVYCGDVDSGALQPGFANRPSRSHTMPRDFLAGCWDIDILSQEGFDQVQAIVEGIFAMLQIGAFIDFAGMPPST</sequence>
<reference evidence="1" key="2">
    <citation type="journal article" date="2014" name="Proc. Natl. Acad. Sci. U.S.A.">
        <title>Extensive sampling of basidiomycete genomes demonstrates inadequacy of the white rot/brown rot paradigm for wood decay fungi.</title>
        <authorList>
            <person name="Riley R."/>
            <person name="Salamov A.A."/>
            <person name="Brown D.W."/>
            <person name="Nagy L.G."/>
            <person name="Floudas D."/>
            <person name="Held B.W."/>
            <person name="Levasseur A."/>
            <person name="Lombard V."/>
            <person name="Morin E."/>
            <person name="Otillar R."/>
            <person name="Lindquist E.A."/>
            <person name="Sun H."/>
            <person name="LaButti K.M."/>
            <person name="Schmutz J."/>
            <person name="Jabbour D."/>
            <person name="Luo H."/>
            <person name="Baker S.E."/>
            <person name="Pisabarro A.G."/>
            <person name="Walton J.D."/>
            <person name="Blanchette R.A."/>
            <person name="Henrissat B."/>
            <person name="Martin F."/>
            <person name="Cullen D."/>
            <person name="Hibbett D.S."/>
            <person name="Grigoriev I.V."/>
        </authorList>
    </citation>
    <scope>NUCLEOTIDE SEQUENCE</scope>
    <source>
        <strain evidence="1">CBS 339.88</strain>
    </source>
</reference>
<keyword evidence="3" id="KW-1185">Reference proteome</keyword>
<organism evidence="1 3">
    <name type="scientific">Galerina marginata (strain CBS 339.88)</name>
    <dbReference type="NCBI Taxonomy" id="685588"/>
    <lineage>
        <taxon>Eukaryota</taxon>
        <taxon>Fungi</taxon>
        <taxon>Dikarya</taxon>
        <taxon>Basidiomycota</taxon>
        <taxon>Agaricomycotina</taxon>
        <taxon>Agaricomycetes</taxon>
        <taxon>Agaricomycetidae</taxon>
        <taxon>Agaricales</taxon>
        <taxon>Agaricineae</taxon>
        <taxon>Strophariaceae</taxon>
        <taxon>Galerina</taxon>
    </lineage>
</organism>
<dbReference type="Proteomes" id="UP000027222">
    <property type="component" value="Unassembled WGS sequence"/>
</dbReference>
<protein>
    <recommendedName>
        <fullName evidence="4">Fungal-type protein kinase domain-containing protein</fullName>
    </recommendedName>
</protein>
<dbReference type="AlphaFoldDB" id="A0A067SBN9"/>
<dbReference type="HOGENOM" id="CLU_085786_2_0_1"/>
<accession>A0A067SBN9</accession>
<evidence type="ECO:0000313" key="2">
    <source>
        <dbReference type="EMBL" id="KDR68288.1"/>
    </source>
</evidence>
<name>A0A067SBN9_GALM3</name>
<dbReference type="EMBL" id="KL142409">
    <property type="protein sequence ID" value="KDR68286.1"/>
    <property type="molecule type" value="Genomic_DNA"/>
</dbReference>
<evidence type="ECO:0008006" key="4">
    <source>
        <dbReference type="Google" id="ProtNLM"/>
    </source>
</evidence>